<feature type="transmembrane region" description="Helical" evidence="8">
    <location>
        <begin position="328"/>
        <end position="347"/>
    </location>
</feature>
<dbReference type="PANTHER" id="PTHR42643">
    <property type="entry name" value="IONOTROPIC RECEPTOR 20A-RELATED"/>
    <property type="match status" value="1"/>
</dbReference>
<evidence type="ECO:0000256" key="7">
    <source>
        <dbReference type="ARBA" id="ARBA00023180"/>
    </source>
</evidence>
<evidence type="ECO:0000256" key="9">
    <source>
        <dbReference type="SAM" id="SignalP"/>
    </source>
</evidence>
<comment type="subcellular location">
    <subcellularLocation>
        <location evidence="1">Cell membrane</location>
        <topology evidence="1">Multi-pass membrane protein</topology>
    </subcellularLocation>
</comment>
<keyword evidence="2" id="KW-1003">Cell membrane</keyword>
<organism evidence="10 11">
    <name type="scientific">Chironomus riparius</name>
    <dbReference type="NCBI Taxonomy" id="315576"/>
    <lineage>
        <taxon>Eukaryota</taxon>
        <taxon>Metazoa</taxon>
        <taxon>Ecdysozoa</taxon>
        <taxon>Arthropoda</taxon>
        <taxon>Hexapoda</taxon>
        <taxon>Insecta</taxon>
        <taxon>Pterygota</taxon>
        <taxon>Neoptera</taxon>
        <taxon>Endopterygota</taxon>
        <taxon>Diptera</taxon>
        <taxon>Nematocera</taxon>
        <taxon>Chironomoidea</taxon>
        <taxon>Chironomidae</taxon>
        <taxon>Chironominae</taxon>
        <taxon>Chironomus</taxon>
    </lineage>
</organism>
<keyword evidence="4 8" id="KW-1133">Transmembrane helix</keyword>
<keyword evidence="6" id="KW-0675">Receptor</keyword>
<keyword evidence="9" id="KW-0732">Signal</keyword>
<evidence type="ECO:0000313" key="10">
    <source>
        <dbReference type="EMBL" id="CAG9806440.1"/>
    </source>
</evidence>
<keyword evidence="3 8" id="KW-0812">Transmembrane</keyword>
<dbReference type="GO" id="GO:0005886">
    <property type="term" value="C:plasma membrane"/>
    <property type="evidence" value="ECO:0007669"/>
    <property type="project" value="UniProtKB-SubCell"/>
</dbReference>
<name>A0A9N9WWB4_9DIPT</name>
<dbReference type="GO" id="GO:0003676">
    <property type="term" value="F:nucleic acid binding"/>
    <property type="evidence" value="ECO:0007669"/>
    <property type="project" value="InterPro"/>
</dbReference>
<dbReference type="EMBL" id="OU895879">
    <property type="protein sequence ID" value="CAG9806440.1"/>
    <property type="molecule type" value="Genomic_DNA"/>
</dbReference>
<evidence type="ECO:0000256" key="5">
    <source>
        <dbReference type="ARBA" id="ARBA00023136"/>
    </source>
</evidence>
<evidence type="ECO:0000256" key="4">
    <source>
        <dbReference type="ARBA" id="ARBA00022989"/>
    </source>
</evidence>
<sequence>MKFLLLLIILSCSTPTRSKFQPINEDCIASKTQYLDMIMDRVFKEIGKNASTTVQHIKKIDHWDQRLENSALILFKDMSFLADFNSKIIKIENFVPKETKVLCHYQHLGSRSKIPLVGSYESGIRHISSIEYFIKDVGSRIDLITLDHFLEDSCNQQVITILNSFDRRSLKWKKTLTYHEKFVDFNGCPIALTADYTLNFHFNKYNYEVFECLKHHKNENVCLELFDKIIKSPEVSYHGLFYDIFEVLARKGNFTPHYQVFVAKRIFSKNSIFLKPAITLQREGIFEISELLSDVRMSPILCDASFKIYVTPSEFYSNYEKLLLPFDASTWICLLFVFLSIACVIFLKSFMSKKVKLFIFGRKTMEPGLNVVRIFFGIGQTKLPDESILRFILIFFVLFCLIMRTCYQSMMFDFITSDMRKTPPDTLKEVIDRGYTIVIVKFSLTDMTHEVLEKIVRNENESAKMKVLGTDIECIKLYCNSIYNSSAKLAFFNSKEFFEAANVLCGDSLVLVKNVIINAIPIGVAVKRNRILESVFIDAMHQFVPSGIPQYLNHFHADMFSSKYQEEEEKLPRILTLDNLAFGFNLWLIACCISICGFLCELIQHYTFKNGCYHPQCAGIEEFEHWQKFMMSIKNREDWKFVCEFCKKEIHLIVRTKELVKSLIDSVCNNHSLTFGKVLTTAAKVEKLELNHENVEKSLIGISDKLTVINGKVDLLPEEQQKIEKSIGEFCVNNAFYTSKVTDCNERSKTIESKVDKINFIAKKYQDEEWKTVTNKKKNRPLFSVVLKTNPQNNVGTLKEEMLKNYVPNEVNVAKIINAGDDKLIAVCENENEQQKFAEVAKKKYGNICEITVPDKKNRRFKVLNVEIWSNFDDLLNESIEEVVKQENIYLDQAKTCKVIKFMKARISGKQVDTKIHFIVEVDEKSYDLAMSKGRIKYRYQEPRIVDGFIVGKCFNCFSFNHVKKDCKSLVKTCFNCGEDHHTQYLGEIVDRVFKEIGTNATTTVQHIKDIDVWNRTMEYSALVLFKDNTYLADFNSKLINIKNLEPKETKVLCHCQHLDIRTNIDFVEYYEIHIPHISAIEYFIEDVGSKINLVTLEHFLEDSCNMKEITILNSFDTRSLKWKKTLTYHEKFVNFNGCIIALTTDYNFNFHFNKHNYEVVECMKQTKDNGCFKLFDSILKRPEVSYHGLFYDIFEVLARKGSFTPHYQLSVGDKKISKNSVFLNQTLTFRREAIYEISESLADVEMAPVFFDISFKIYVTPAEYYTNYEKLLLPFDAAAWICLLATFIVIAIIIFFKPFMSEKVQFLIFGRKTKDPVLNVVRIFFGIGQTKLPDESILRFILIFFVLFCLIMRTCYQSMMFDFITSDMRKTPPDTLKEVIDRGYTIVIVKFSSKDMTHRILTKIVMNENESAKLKFLKTDIECLHLYCNSIHNSSKKLAFFYSKDFFEAANVYCGGSLVLVKNVIINAIPIAIAVNRNNILEPVFIDAMHQFVPSGIPQYLNHFHADMFSSKYQENEEKILKVLTLDNLAFGFNLWLIACSISICGFLCELIQHYTFKNTQYLDMIMDRVFKEIGKNASTTVQHIKEIDDWDQTLENSALILFKDMSYLADFNSKVINIENFVPKETKVLCHCQHLGSATKVPLVQSYEIHIPHISAIEYFIEDVGSRIDLITLDHFLEDSCNEQVITVLNSFDTRSLKWKKTLTYHEKFLDFNGCPIALATDYNLNFHLNKYNYEIVKCMKHQIDQDDCFELFETILKRPDVNYHGLYYEIFEVLARKGNFTPHYQVLAGKWKFSKNSVFLKQAIKIKRDAVYKISDSLASVEMASIFFDVLFKIYVTPAEFYSNYEKLVLPFDTTTWILLLATFIVIAIIVFLKPFMSTKIKLLLFGRKTKEPGLNVVRIFFGIGQTKLPDESILRFILIFFVLFCLIMRTCYQSMMFDFITSDMRKTPPDTLKEVIDRGYTIVIVKFSSTDMTHEILEKIVRNENKSAKLKVLGSDIECIKLYCNSIHNSSAKLAFFYSKVFFETANVYCGDSLVLVKNVIINAIPIAIAVNRNNILEPIFIDAMHQFVPSGIPQYLNHFHADMFSSKYQENEEKILKVLTLDDLAFGFNLWIIACCVSICGFL</sequence>
<feature type="transmembrane region" description="Helical" evidence="8">
    <location>
        <begin position="1820"/>
        <end position="1839"/>
    </location>
</feature>
<evidence type="ECO:0000256" key="8">
    <source>
        <dbReference type="SAM" id="Phobius"/>
    </source>
</evidence>
<dbReference type="GO" id="GO:0008270">
    <property type="term" value="F:zinc ion binding"/>
    <property type="evidence" value="ECO:0007669"/>
    <property type="project" value="InterPro"/>
</dbReference>
<reference evidence="10" key="1">
    <citation type="submission" date="2022-01" db="EMBL/GenBank/DDBJ databases">
        <authorList>
            <person name="King R."/>
        </authorList>
    </citation>
    <scope>NUCLEOTIDE SEQUENCE</scope>
</reference>
<feature type="chain" id="PRO_5040314785" evidence="9">
    <location>
        <begin position="19"/>
        <end position="2128"/>
    </location>
</feature>
<keyword evidence="5 8" id="KW-0472">Membrane</keyword>
<accession>A0A9N9WWB4</accession>
<feature type="transmembrane region" description="Helical" evidence="8">
    <location>
        <begin position="1278"/>
        <end position="1297"/>
    </location>
</feature>
<evidence type="ECO:0000313" key="11">
    <source>
        <dbReference type="Proteomes" id="UP001153620"/>
    </source>
</evidence>
<dbReference type="SUPFAM" id="SSF57756">
    <property type="entry name" value="Retrovirus zinc finger-like domains"/>
    <property type="match status" value="1"/>
</dbReference>
<proteinExistence type="predicted"/>
<dbReference type="InterPro" id="IPR052192">
    <property type="entry name" value="Insect_Ionotropic_Sensory_Rcpt"/>
</dbReference>
<gene>
    <name evidence="10" type="ORF">CHIRRI_LOCUS9297</name>
</gene>
<keyword evidence="11" id="KW-1185">Reference proteome</keyword>
<dbReference type="Gene3D" id="4.10.60.10">
    <property type="entry name" value="Zinc finger, CCHC-type"/>
    <property type="match status" value="1"/>
</dbReference>
<dbReference type="InterPro" id="IPR036875">
    <property type="entry name" value="Znf_CCHC_sf"/>
</dbReference>
<feature type="transmembrane region" description="Helical" evidence="8">
    <location>
        <begin position="1338"/>
        <end position="1357"/>
    </location>
</feature>
<dbReference type="Proteomes" id="UP001153620">
    <property type="component" value="Chromosome 3"/>
</dbReference>
<evidence type="ECO:0000256" key="6">
    <source>
        <dbReference type="ARBA" id="ARBA00023170"/>
    </source>
</evidence>
<dbReference type="OrthoDB" id="7964316at2759"/>
<keyword evidence="7" id="KW-0325">Glycoprotein</keyword>
<evidence type="ECO:0000256" key="3">
    <source>
        <dbReference type="ARBA" id="ARBA00022692"/>
    </source>
</evidence>
<feature type="transmembrane region" description="Helical" evidence="8">
    <location>
        <begin position="388"/>
        <end position="410"/>
    </location>
</feature>
<feature type="signal peptide" evidence="9">
    <location>
        <begin position="1"/>
        <end position="18"/>
    </location>
</feature>
<reference evidence="10" key="2">
    <citation type="submission" date="2022-10" db="EMBL/GenBank/DDBJ databases">
        <authorList>
            <consortium name="ENA_rothamsted_submissions"/>
            <consortium name="culmorum"/>
            <person name="King R."/>
        </authorList>
    </citation>
    <scope>NUCLEOTIDE SEQUENCE</scope>
</reference>
<evidence type="ECO:0000256" key="1">
    <source>
        <dbReference type="ARBA" id="ARBA00004651"/>
    </source>
</evidence>
<dbReference type="PANTHER" id="PTHR42643:SF30">
    <property type="entry name" value="IONOTROPIC RECEPTOR 40A-RELATED"/>
    <property type="match status" value="1"/>
</dbReference>
<dbReference type="Gene3D" id="1.10.287.70">
    <property type="match status" value="3"/>
</dbReference>
<feature type="transmembrane region" description="Helical" evidence="8">
    <location>
        <begin position="1859"/>
        <end position="1876"/>
    </location>
</feature>
<protein>
    <submittedName>
        <fullName evidence="10">Uncharacterized protein</fullName>
    </submittedName>
</protein>
<evidence type="ECO:0000256" key="2">
    <source>
        <dbReference type="ARBA" id="ARBA00022475"/>
    </source>
</evidence>
<feature type="transmembrane region" description="Helical" evidence="8">
    <location>
        <begin position="1917"/>
        <end position="1939"/>
    </location>
</feature>